<evidence type="ECO:0000313" key="2">
    <source>
        <dbReference type="Proteomes" id="UP000008493"/>
    </source>
</evidence>
<dbReference type="InParanoid" id="K5XMB6"/>
<dbReference type="EMBL" id="JH971409">
    <property type="protein sequence ID" value="EKM75705.1"/>
    <property type="molecule type" value="Genomic_DNA"/>
</dbReference>
<dbReference type="Proteomes" id="UP000008493">
    <property type="component" value="Unassembled WGS sequence"/>
</dbReference>
<dbReference type="KEGG" id="abp:AGABI1DRAFT116185"/>
<organism evidence="1 2">
    <name type="scientific">Agaricus bisporus var. burnettii (strain JB137-S8 / ATCC MYA-4627 / FGSC 10392)</name>
    <name type="common">White button mushroom</name>
    <dbReference type="NCBI Taxonomy" id="597362"/>
    <lineage>
        <taxon>Eukaryota</taxon>
        <taxon>Fungi</taxon>
        <taxon>Dikarya</taxon>
        <taxon>Basidiomycota</taxon>
        <taxon>Agaricomycotina</taxon>
        <taxon>Agaricomycetes</taxon>
        <taxon>Agaricomycetidae</taxon>
        <taxon>Agaricales</taxon>
        <taxon>Agaricineae</taxon>
        <taxon>Agaricaceae</taxon>
        <taxon>Agaricus</taxon>
    </lineage>
</organism>
<protein>
    <submittedName>
        <fullName evidence="1">Uncharacterized protein</fullName>
    </submittedName>
</protein>
<gene>
    <name evidence="1" type="ORF">AGABI1DRAFT_116185</name>
</gene>
<keyword evidence="2" id="KW-1185">Reference proteome</keyword>
<sequence>MNDQLYHSTVVRLMISEEPSSPLYHYSHSYHSKKRDYQEWSVPDFETENASNPYVYANVTTKQVIQNIGWFSVSTLHQETLNVDDKVSDEWA</sequence>
<reference evidence="2" key="1">
    <citation type="journal article" date="2012" name="Proc. Natl. Acad. Sci. U.S.A.">
        <title>Genome sequence of the button mushroom Agaricus bisporus reveals mechanisms governing adaptation to a humic-rich ecological niche.</title>
        <authorList>
            <person name="Morin E."/>
            <person name="Kohler A."/>
            <person name="Baker A.R."/>
            <person name="Foulongne-Oriol M."/>
            <person name="Lombard V."/>
            <person name="Nagy L.G."/>
            <person name="Ohm R.A."/>
            <person name="Patyshakuliyeva A."/>
            <person name="Brun A."/>
            <person name="Aerts A.L."/>
            <person name="Bailey A.M."/>
            <person name="Billette C."/>
            <person name="Coutinho P.M."/>
            <person name="Deakin G."/>
            <person name="Doddapaneni H."/>
            <person name="Floudas D."/>
            <person name="Grimwood J."/>
            <person name="Hilden K."/>
            <person name="Kuees U."/>
            <person name="LaButti K.M."/>
            <person name="Lapidus A."/>
            <person name="Lindquist E.A."/>
            <person name="Lucas S.M."/>
            <person name="Murat C."/>
            <person name="Riley R.W."/>
            <person name="Salamov A.A."/>
            <person name="Schmutz J."/>
            <person name="Subramanian V."/>
            <person name="Woesten H.A.B."/>
            <person name="Xu J."/>
            <person name="Eastwood D.C."/>
            <person name="Foster G.D."/>
            <person name="Sonnenberg A.S."/>
            <person name="Cullen D."/>
            <person name="de Vries R.P."/>
            <person name="Lundell T."/>
            <person name="Hibbett D.S."/>
            <person name="Henrissat B."/>
            <person name="Burton K.S."/>
            <person name="Kerrigan R.W."/>
            <person name="Challen M.P."/>
            <person name="Grigoriev I.V."/>
            <person name="Martin F."/>
        </authorList>
    </citation>
    <scope>NUCLEOTIDE SEQUENCE [LARGE SCALE GENOMIC DNA]</scope>
    <source>
        <strain evidence="2">JB137-S8 / ATCC MYA-4627 / FGSC 10392</strain>
    </source>
</reference>
<dbReference type="AlphaFoldDB" id="K5XMB6"/>
<dbReference type="HOGENOM" id="CLU_2412726_0_0_1"/>
<name>K5XMB6_AGABU</name>
<evidence type="ECO:0000313" key="1">
    <source>
        <dbReference type="EMBL" id="EKM75705.1"/>
    </source>
</evidence>
<dbReference type="RefSeq" id="XP_007333615.1">
    <property type="nucleotide sequence ID" value="XM_007333553.1"/>
</dbReference>
<proteinExistence type="predicted"/>
<accession>K5XMB6</accession>
<dbReference type="GeneID" id="18825003"/>